<organism evidence="1">
    <name type="scientific">Microvirga ossetica</name>
    <dbReference type="NCBI Taxonomy" id="1882682"/>
    <lineage>
        <taxon>Bacteria</taxon>
        <taxon>Pseudomonadati</taxon>
        <taxon>Pseudomonadota</taxon>
        <taxon>Alphaproteobacteria</taxon>
        <taxon>Hyphomicrobiales</taxon>
        <taxon>Methylobacteriaceae</taxon>
        <taxon>Microvirga</taxon>
    </lineage>
</organism>
<dbReference type="EMBL" id="CP016616">
    <property type="protein sequence ID" value="ANY76890.1"/>
    <property type="molecule type" value="Genomic_DNA"/>
</dbReference>
<accession>A0A1B2EA87</accession>
<proteinExistence type="predicted"/>
<dbReference type="AlphaFoldDB" id="A0A1B2EA87"/>
<name>A0A1B2EA87_9HYPH</name>
<evidence type="ECO:0000313" key="1">
    <source>
        <dbReference type="EMBL" id="ANY76890.1"/>
    </source>
</evidence>
<gene>
    <name evidence="1" type="ORF">BB934_00545</name>
</gene>
<dbReference type="OrthoDB" id="8117185at2"/>
<dbReference type="KEGG" id="moc:BB934_00545"/>
<reference evidence="1" key="1">
    <citation type="submission" date="2016-07" db="EMBL/GenBank/DDBJ databases">
        <title>Microvirga ossetica sp. nov. a new species of rhizobia isolated from root nodules of the legume species Vicia alpestris Steven originated from North Ossetia region in the Caucasus.</title>
        <authorList>
            <person name="Safronova V.I."/>
            <person name="Kuznetsova I.G."/>
            <person name="Sazanova A.L."/>
            <person name="Belimov A."/>
            <person name="Andronov E."/>
            <person name="Osledkin Y.S."/>
            <person name="Onishchuk O.P."/>
            <person name="Kurchak O.N."/>
            <person name="Shaposhnikov A.I."/>
            <person name="Willems A."/>
            <person name="Tikhonovich I.A."/>
        </authorList>
    </citation>
    <scope>NUCLEOTIDE SEQUENCE [LARGE SCALE GENOMIC DNA]</scope>
    <source>
        <strain evidence="1">V5/3M</strain>
    </source>
</reference>
<sequence length="202" mass="22742">MPIPIAVPDGDDLHIVQTAFVDQDADVLLNGWIGDSKIRVFMENDADIDQDVDIDLEYDSSGRMFLRLNQFMMIDQETEIDLDIYEVKGVLYVDLHLRNEVDVEQDTELDLMMGGWNGGSLVYANNDLDVRQHTDVDIDIDDDLEEQFKIKVAVGIKQAIHTDQDADIDLTYANGAFGVDLDAIQTATIEQDTTLKIDFSVI</sequence>
<dbReference type="RefSeq" id="WP_099507884.1">
    <property type="nucleotide sequence ID" value="NZ_CP016616.1"/>
</dbReference>
<protein>
    <submittedName>
        <fullName evidence="1">Uncharacterized protein</fullName>
    </submittedName>
</protein>